<accession>A0A6P4ATH5</accession>
<comment type="function">
    <text evidence="6">Putative transcription activator involved in regulating light control of development.</text>
</comment>
<evidence type="ECO:0000259" key="7">
    <source>
        <dbReference type="PROSITE" id="PS50966"/>
    </source>
</evidence>
<dbReference type="InParanoid" id="A0A6P4ATH5"/>
<dbReference type="AlphaFoldDB" id="A0A6P4ATH5"/>
<dbReference type="RefSeq" id="XP_015902331.3">
    <property type="nucleotide sequence ID" value="XM_016046845.3"/>
</dbReference>
<dbReference type="GO" id="GO:0008270">
    <property type="term" value="F:zinc ion binding"/>
    <property type="evidence" value="ECO:0007669"/>
    <property type="project" value="UniProtKB-UniRule"/>
</dbReference>
<keyword evidence="3 5" id="KW-0863">Zinc-finger</keyword>
<keyword evidence="2 6" id="KW-0479">Metal-binding</keyword>
<proteinExistence type="inferred from homology"/>
<sequence>MEKQMAEIYTSKILLKFQDELWHSLLTMPQLVRENDTHKMYVVESSPNDRVCIVWEIAYDKVLDYASCTCKKFESEGIPYRHILAFSRLLINIALPNQYIMKRWTRVAKTQIIFDKQGVKISGKRSSMLMWQAKLFQLALEVIDKAITNEEVSVIMNDGLQSLLDKIKSIVINRKSGCIVEKGSNANNSESLKDPS</sequence>
<dbReference type="GeneID" id="107435280"/>
<organism evidence="8 9">
    <name type="scientific">Ziziphus jujuba</name>
    <name type="common">Chinese jujube</name>
    <name type="synonym">Ziziphus sativa</name>
    <dbReference type="NCBI Taxonomy" id="326968"/>
    <lineage>
        <taxon>Eukaryota</taxon>
        <taxon>Viridiplantae</taxon>
        <taxon>Streptophyta</taxon>
        <taxon>Embryophyta</taxon>
        <taxon>Tracheophyta</taxon>
        <taxon>Spermatophyta</taxon>
        <taxon>Magnoliopsida</taxon>
        <taxon>eudicotyledons</taxon>
        <taxon>Gunneridae</taxon>
        <taxon>Pentapetalae</taxon>
        <taxon>rosids</taxon>
        <taxon>fabids</taxon>
        <taxon>Rosales</taxon>
        <taxon>Rhamnaceae</taxon>
        <taxon>Paliureae</taxon>
        <taxon>Ziziphus</taxon>
    </lineage>
</organism>
<dbReference type="KEGG" id="zju:107435280"/>
<evidence type="ECO:0000256" key="1">
    <source>
        <dbReference type="ARBA" id="ARBA00005889"/>
    </source>
</evidence>
<keyword evidence="4 6" id="KW-0862">Zinc</keyword>
<evidence type="ECO:0000313" key="8">
    <source>
        <dbReference type="Proteomes" id="UP001652623"/>
    </source>
</evidence>
<comment type="similarity">
    <text evidence="1 6">Belongs to the FHY3/FAR1 family.</text>
</comment>
<dbReference type="SMART" id="SM00575">
    <property type="entry name" value="ZnF_PMZ"/>
    <property type="match status" value="1"/>
</dbReference>
<protein>
    <recommendedName>
        <fullName evidence="6">Protein FAR1-RELATED SEQUENCE</fullName>
    </recommendedName>
</protein>
<dbReference type="PROSITE" id="PS50966">
    <property type="entry name" value="ZF_SWIM"/>
    <property type="match status" value="1"/>
</dbReference>
<evidence type="ECO:0000256" key="3">
    <source>
        <dbReference type="ARBA" id="ARBA00022771"/>
    </source>
</evidence>
<dbReference type="GO" id="GO:0005634">
    <property type="term" value="C:nucleus"/>
    <property type="evidence" value="ECO:0007669"/>
    <property type="project" value="UniProtKB-SubCell"/>
</dbReference>
<dbReference type="PANTHER" id="PTHR31669">
    <property type="entry name" value="PROTEIN FAR1-RELATED SEQUENCE 10-RELATED"/>
    <property type="match status" value="1"/>
</dbReference>
<dbReference type="PANTHER" id="PTHR31669:SF302">
    <property type="entry name" value="PROTEIN FAR1-RELATED SEQUENCE"/>
    <property type="match status" value="1"/>
</dbReference>
<keyword evidence="6" id="KW-0539">Nucleus</keyword>
<evidence type="ECO:0000256" key="6">
    <source>
        <dbReference type="RuleBase" id="RU367018"/>
    </source>
</evidence>
<evidence type="ECO:0000256" key="5">
    <source>
        <dbReference type="PROSITE-ProRule" id="PRU00325"/>
    </source>
</evidence>
<evidence type="ECO:0000313" key="9">
    <source>
        <dbReference type="RefSeq" id="XP_015902331.3"/>
    </source>
</evidence>
<evidence type="ECO:0000256" key="2">
    <source>
        <dbReference type="ARBA" id="ARBA00022723"/>
    </source>
</evidence>
<dbReference type="Proteomes" id="UP001652623">
    <property type="component" value="Chromosome 9"/>
</dbReference>
<feature type="domain" description="SWIM-type" evidence="7">
    <location>
        <begin position="59"/>
        <end position="91"/>
    </location>
</feature>
<comment type="subcellular location">
    <subcellularLocation>
        <location evidence="6">Nucleus</location>
    </subcellularLocation>
</comment>
<dbReference type="GO" id="GO:0006355">
    <property type="term" value="P:regulation of DNA-templated transcription"/>
    <property type="evidence" value="ECO:0007669"/>
    <property type="project" value="UniProtKB-UniRule"/>
</dbReference>
<evidence type="ECO:0000256" key="4">
    <source>
        <dbReference type="ARBA" id="ARBA00022833"/>
    </source>
</evidence>
<name>A0A6P4ATH5_ZIZJJ</name>
<gene>
    <name evidence="9" type="primary">LOC107435280</name>
</gene>
<reference evidence="9" key="1">
    <citation type="submission" date="2025-08" db="UniProtKB">
        <authorList>
            <consortium name="RefSeq"/>
        </authorList>
    </citation>
    <scope>IDENTIFICATION</scope>
    <source>
        <tissue evidence="9">Seedling</tissue>
    </source>
</reference>
<dbReference type="InterPro" id="IPR006564">
    <property type="entry name" value="Znf_PMZ"/>
</dbReference>
<keyword evidence="8" id="KW-1185">Reference proteome</keyword>
<dbReference type="InterPro" id="IPR031052">
    <property type="entry name" value="FHY3/FAR1"/>
</dbReference>
<dbReference type="InterPro" id="IPR007527">
    <property type="entry name" value="Znf_SWIM"/>
</dbReference>